<reference evidence="1" key="1">
    <citation type="submission" date="2025-03" db="EMBL/GenBank/DDBJ databases">
        <authorList>
            <consortium name="ELIXIR-Norway"/>
            <consortium name="Elixir Norway"/>
        </authorList>
    </citation>
    <scope>NUCLEOTIDE SEQUENCE</scope>
</reference>
<evidence type="ECO:0000313" key="1">
    <source>
        <dbReference type="EMBL" id="CAN0501000.1"/>
    </source>
</evidence>
<dbReference type="EMBL" id="OZ243562">
    <property type="protein sequence ID" value="CAN0501000.1"/>
    <property type="molecule type" value="Genomic_DNA"/>
</dbReference>
<accession>A0ACB1MJR8</accession>
<dbReference type="Proteomes" id="UP001162501">
    <property type="component" value="Chromosome 34"/>
</dbReference>
<name>A0ACB1MJR8_RANTA</name>
<sequence>MAKSTAMAAGDDSHAMMSLQSHLGDEDVHRSGAFTGVYAFHRRQIRNGPRSPAIIQRADPGTVGNEEVKNKTEDSRKVMSFQVEKMVEDASEYRGTEVSSQDWAERGDCGRRAGPGFSRLSSAN</sequence>
<gene>
    <name evidence="1" type="ORF">MRATA1EN22A_LOCUS22297</name>
</gene>
<evidence type="ECO:0000313" key="2">
    <source>
        <dbReference type="Proteomes" id="UP001162501"/>
    </source>
</evidence>
<proteinExistence type="predicted"/>
<protein>
    <submittedName>
        <fullName evidence="1">Uncharacterized protein</fullName>
    </submittedName>
</protein>
<organism evidence="1 2">
    <name type="scientific">Rangifer tarandus platyrhynchus</name>
    <name type="common">Svalbard reindeer</name>
    <dbReference type="NCBI Taxonomy" id="3082113"/>
    <lineage>
        <taxon>Eukaryota</taxon>
        <taxon>Metazoa</taxon>
        <taxon>Chordata</taxon>
        <taxon>Craniata</taxon>
        <taxon>Vertebrata</taxon>
        <taxon>Euteleostomi</taxon>
        <taxon>Mammalia</taxon>
        <taxon>Eutheria</taxon>
        <taxon>Laurasiatheria</taxon>
        <taxon>Artiodactyla</taxon>
        <taxon>Ruminantia</taxon>
        <taxon>Pecora</taxon>
        <taxon>Cervidae</taxon>
        <taxon>Odocoileinae</taxon>
        <taxon>Rangifer</taxon>
    </lineage>
</organism>